<proteinExistence type="predicted"/>
<dbReference type="EMBL" id="KV417797">
    <property type="protein sequence ID" value="KZP06252.1"/>
    <property type="molecule type" value="Genomic_DNA"/>
</dbReference>
<protein>
    <recommendedName>
        <fullName evidence="3">C2 domain-containing protein</fullName>
    </recommendedName>
</protein>
<dbReference type="OrthoDB" id="163438at2759"/>
<organism evidence="1 2">
    <name type="scientific">Athelia psychrophila</name>
    <dbReference type="NCBI Taxonomy" id="1759441"/>
    <lineage>
        <taxon>Eukaryota</taxon>
        <taxon>Fungi</taxon>
        <taxon>Dikarya</taxon>
        <taxon>Basidiomycota</taxon>
        <taxon>Agaricomycotina</taxon>
        <taxon>Agaricomycetes</taxon>
        <taxon>Agaricomycetidae</taxon>
        <taxon>Atheliales</taxon>
        <taxon>Atheliaceae</taxon>
        <taxon>Athelia</taxon>
    </lineage>
</organism>
<evidence type="ECO:0000313" key="1">
    <source>
        <dbReference type="EMBL" id="KZP06252.1"/>
    </source>
</evidence>
<accession>A0A167WLX4</accession>
<gene>
    <name evidence="1" type="ORF">FIBSPDRAFT_940091</name>
</gene>
<reference evidence="1 2" key="1">
    <citation type="journal article" date="2016" name="Mol. Biol. Evol.">
        <title>Comparative Genomics of Early-Diverging Mushroom-Forming Fungi Provides Insights into the Origins of Lignocellulose Decay Capabilities.</title>
        <authorList>
            <person name="Nagy L.G."/>
            <person name="Riley R."/>
            <person name="Tritt A."/>
            <person name="Adam C."/>
            <person name="Daum C."/>
            <person name="Floudas D."/>
            <person name="Sun H."/>
            <person name="Yadav J.S."/>
            <person name="Pangilinan J."/>
            <person name="Larsson K.H."/>
            <person name="Matsuura K."/>
            <person name="Barry K."/>
            <person name="Labutti K."/>
            <person name="Kuo R."/>
            <person name="Ohm R.A."/>
            <person name="Bhattacharya S.S."/>
            <person name="Shirouzu T."/>
            <person name="Yoshinaga Y."/>
            <person name="Martin F.M."/>
            <person name="Grigoriev I.V."/>
            <person name="Hibbett D.S."/>
        </authorList>
    </citation>
    <scope>NUCLEOTIDE SEQUENCE [LARGE SCALE GENOMIC DNA]</scope>
    <source>
        <strain evidence="1 2">CBS 109695</strain>
    </source>
</reference>
<dbReference type="Proteomes" id="UP000076532">
    <property type="component" value="Unassembled WGS sequence"/>
</dbReference>
<name>A0A167WLX4_9AGAM</name>
<evidence type="ECO:0008006" key="3">
    <source>
        <dbReference type="Google" id="ProtNLM"/>
    </source>
</evidence>
<dbReference type="AlphaFoldDB" id="A0A167WLX4"/>
<sequence>MSQIMILASSIDVRVLGDLPQPSKSRELAHLFVLKIDGIKVLESATVPGEPLGWKKQNQIQFTPSSNIEIAIHRKSHKSELRKPAPVAEYSARGMDFLDTGAEQELVAKFGTSRLVVKFNLVVESHADFMKAVDETMSQLAKVKRADGAQTATTIGANISILPAYGHVF</sequence>
<evidence type="ECO:0000313" key="2">
    <source>
        <dbReference type="Proteomes" id="UP000076532"/>
    </source>
</evidence>
<keyword evidence="2" id="KW-1185">Reference proteome</keyword>